<dbReference type="PANTHER" id="PTHR31168">
    <property type="entry name" value="OS02G0292800 PROTEIN"/>
    <property type="match status" value="1"/>
</dbReference>
<evidence type="ECO:0000313" key="3">
    <source>
        <dbReference type="EMBL" id="TQD80717.1"/>
    </source>
</evidence>
<dbReference type="STRING" id="106549.A0A540L2K0"/>
<accession>A0A540L2K0</accession>
<evidence type="ECO:0000256" key="2">
    <source>
        <dbReference type="SAM" id="Phobius"/>
    </source>
</evidence>
<dbReference type="InterPro" id="IPR006747">
    <property type="entry name" value="DUF599"/>
</dbReference>
<feature type="compositionally biased region" description="Basic and acidic residues" evidence="1">
    <location>
        <begin position="191"/>
        <end position="200"/>
    </location>
</feature>
<reference evidence="3 4" key="1">
    <citation type="journal article" date="2019" name="G3 (Bethesda)">
        <title>Sequencing of a Wild Apple (Malus baccata) Genome Unravels the Differences Between Cultivated and Wild Apple Species Regarding Disease Resistance and Cold Tolerance.</title>
        <authorList>
            <person name="Chen X."/>
        </authorList>
    </citation>
    <scope>NUCLEOTIDE SEQUENCE [LARGE SCALE GENOMIC DNA]</scope>
    <source>
        <strain evidence="4">cv. Shandingzi</strain>
        <tissue evidence="3">Leaves</tissue>
    </source>
</reference>
<sequence length="212" mass="23180">MMTDPSKNGVLTVQTLRNNIMASSLLATAAITLSSVISVFVSTSSSSESTSTQKLSSLPLSSIKYLCVLLCFLVGFICNVLATRYFAHTSFLATLPVWTDKTDYVKYVSVTLNRGSYFWSLGLRAFYLSIPMFLWIFGPIPMFVCCCLMSSALYFLDTTTSSTQLVLGASLKEEGERTNDVESIVQSSENSGREDFDHLRSPLLTADSASAS</sequence>
<keyword evidence="2" id="KW-0812">Transmembrane</keyword>
<feature type="region of interest" description="Disordered" evidence="1">
    <location>
        <begin position="177"/>
        <end position="212"/>
    </location>
</feature>
<keyword evidence="2" id="KW-0472">Membrane</keyword>
<keyword evidence="4" id="KW-1185">Reference proteome</keyword>
<gene>
    <name evidence="3" type="ORF">C1H46_033743</name>
</gene>
<dbReference type="EMBL" id="VIEB01000797">
    <property type="protein sequence ID" value="TQD80717.1"/>
    <property type="molecule type" value="Genomic_DNA"/>
</dbReference>
<organism evidence="3 4">
    <name type="scientific">Malus baccata</name>
    <name type="common">Siberian crab apple</name>
    <name type="synonym">Pyrus baccata</name>
    <dbReference type="NCBI Taxonomy" id="106549"/>
    <lineage>
        <taxon>Eukaryota</taxon>
        <taxon>Viridiplantae</taxon>
        <taxon>Streptophyta</taxon>
        <taxon>Embryophyta</taxon>
        <taxon>Tracheophyta</taxon>
        <taxon>Spermatophyta</taxon>
        <taxon>Magnoliopsida</taxon>
        <taxon>eudicotyledons</taxon>
        <taxon>Gunneridae</taxon>
        <taxon>Pentapetalae</taxon>
        <taxon>rosids</taxon>
        <taxon>fabids</taxon>
        <taxon>Rosales</taxon>
        <taxon>Rosaceae</taxon>
        <taxon>Amygdaloideae</taxon>
        <taxon>Maleae</taxon>
        <taxon>Malus</taxon>
    </lineage>
</organism>
<dbReference type="AlphaFoldDB" id="A0A540L2K0"/>
<protein>
    <recommendedName>
        <fullName evidence="5">Transmembrane protein</fullName>
    </recommendedName>
</protein>
<name>A0A540L2K0_MALBA</name>
<feature type="transmembrane region" description="Helical" evidence="2">
    <location>
        <begin position="132"/>
        <end position="156"/>
    </location>
</feature>
<dbReference type="Pfam" id="PF04654">
    <property type="entry name" value="DUF599"/>
    <property type="match status" value="1"/>
</dbReference>
<dbReference type="Proteomes" id="UP000315295">
    <property type="component" value="Unassembled WGS sequence"/>
</dbReference>
<evidence type="ECO:0000256" key="1">
    <source>
        <dbReference type="SAM" id="MobiDB-lite"/>
    </source>
</evidence>
<comment type="caution">
    <text evidence="3">The sequence shown here is derived from an EMBL/GenBank/DDBJ whole genome shotgun (WGS) entry which is preliminary data.</text>
</comment>
<feature type="transmembrane region" description="Helical" evidence="2">
    <location>
        <begin position="63"/>
        <end position="87"/>
    </location>
</feature>
<evidence type="ECO:0000313" key="4">
    <source>
        <dbReference type="Proteomes" id="UP000315295"/>
    </source>
</evidence>
<dbReference type="PANTHER" id="PTHR31168:SF19">
    <property type="entry name" value="OS01G0683700 PROTEIN"/>
    <property type="match status" value="1"/>
</dbReference>
<feature type="transmembrane region" description="Helical" evidence="2">
    <location>
        <begin position="20"/>
        <end position="42"/>
    </location>
</feature>
<keyword evidence="2" id="KW-1133">Transmembrane helix</keyword>
<proteinExistence type="predicted"/>
<evidence type="ECO:0008006" key="5">
    <source>
        <dbReference type="Google" id="ProtNLM"/>
    </source>
</evidence>